<dbReference type="AlphaFoldDB" id="A0A9W9VM97"/>
<sequence length="259" mass="29318">MAKLEFLEGGYFVWRYVPSMSAAVIFLVPFLLATVVHFWKIFQKRVRFSLPFAISGLFEIIGHATRIDSYNNTGKLMPYCIQVVFILLGPALFAASVYMVLARIIRSLHARKHSALLLNCGSGMMVNTGLNNLGQGFIITSLCLHVVSFCLFILTVYVFQKRMRRAPTAEAFDIAIPWRQHLYSLYTISGLVLVRSIFRVVEYAMGNDGYPLSNEWTLYVFDSVPMFAAMVIFAVWYSSDLKPFLDKASEGSETIESKV</sequence>
<keyword evidence="4 5" id="KW-0472">Membrane</keyword>
<keyword evidence="7" id="KW-1185">Reference proteome</keyword>
<feature type="transmembrane region" description="Helical" evidence="5">
    <location>
        <begin position="218"/>
        <end position="237"/>
    </location>
</feature>
<evidence type="ECO:0000256" key="3">
    <source>
        <dbReference type="ARBA" id="ARBA00022989"/>
    </source>
</evidence>
<proteinExistence type="predicted"/>
<evidence type="ECO:0000256" key="2">
    <source>
        <dbReference type="ARBA" id="ARBA00022692"/>
    </source>
</evidence>
<dbReference type="Pfam" id="PF04479">
    <property type="entry name" value="RTA1"/>
    <property type="match status" value="2"/>
</dbReference>
<dbReference type="GO" id="GO:0016020">
    <property type="term" value="C:membrane"/>
    <property type="evidence" value="ECO:0007669"/>
    <property type="project" value="UniProtKB-SubCell"/>
</dbReference>
<comment type="subcellular location">
    <subcellularLocation>
        <location evidence="1">Membrane</location>
        <topology evidence="1">Multi-pass membrane protein</topology>
    </subcellularLocation>
</comment>
<reference evidence="6" key="2">
    <citation type="journal article" date="2023" name="IMA Fungus">
        <title>Comparative genomic study of the Penicillium genus elucidates a diverse pangenome and 15 lateral gene transfer events.</title>
        <authorList>
            <person name="Petersen C."/>
            <person name="Sorensen T."/>
            <person name="Nielsen M.R."/>
            <person name="Sondergaard T.E."/>
            <person name="Sorensen J.L."/>
            <person name="Fitzpatrick D.A."/>
            <person name="Frisvad J.C."/>
            <person name="Nielsen K.L."/>
        </authorList>
    </citation>
    <scope>NUCLEOTIDE SEQUENCE</scope>
    <source>
        <strain evidence="6">IBT 29677</strain>
    </source>
</reference>
<organism evidence="6 7">
    <name type="scientific">Penicillium cosmopolitanum</name>
    <dbReference type="NCBI Taxonomy" id="1131564"/>
    <lineage>
        <taxon>Eukaryota</taxon>
        <taxon>Fungi</taxon>
        <taxon>Dikarya</taxon>
        <taxon>Ascomycota</taxon>
        <taxon>Pezizomycotina</taxon>
        <taxon>Eurotiomycetes</taxon>
        <taxon>Eurotiomycetidae</taxon>
        <taxon>Eurotiales</taxon>
        <taxon>Aspergillaceae</taxon>
        <taxon>Penicillium</taxon>
    </lineage>
</organism>
<comment type="caution">
    <text evidence="6">The sequence shown here is derived from an EMBL/GenBank/DDBJ whole genome shotgun (WGS) entry which is preliminary data.</text>
</comment>
<name>A0A9W9VM97_9EURO</name>
<feature type="transmembrane region" description="Helical" evidence="5">
    <location>
        <begin position="76"/>
        <end position="101"/>
    </location>
</feature>
<evidence type="ECO:0000256" key="4">
    <source>
        <dbReference type="ARBA" id="ARBA00023136"/>
    </source>
</evidence>
<keyword evidence="2 5" id="KW-0812">Transmembrane</keyword>
<evidence type="ECO:0000256" key="5">
    <source>
        <dbReference type="SAM" id="Phobius"/>
    </source>
</evidence>
<dbReference type="GeneID" id="81371877"/>
<evidence type="ECO:0000256" key="1">
    <source>
        <dbReference type="ARBA" id="ARBA00004141"/>
    </source>
</evidence>
<feature type="transmembrane region" description="Helical" evidence="5">
    <location>
        <begin position="180"/>
        <end position="198"/>
    </location>
</feature>
<dbReference type="InterPro" id="IPR007568">
    <property type="entry name" value="RTA1"/>
</dbReference>
<reference evidence="6" key="1">
    <citation type="submission" date="2022-12" db="EMBL/GenBank/DDBJ databases">
        <authorList>
            <person name="Petersen C."/>
        </authorList>
    </citation>
    <scope>NUCLEOTIDE SEQUENCE</scope>
    <source>
        <strain evidence="6">IBT 29677</strain>
    </source>
</reference>
<dbReference type="PANTHER" id="PTHR31465">
    <property type="entry name" value="PROTEIN RTA1-RELATED"/>
    <property type="match status" value="1"/>
</dbReference>
<dbReference type="EMBL" id="JAPZBU010000009">
    <property type="protein sequence ID" value="KAJ5385719.1"/>
    <property type="molecule type" value="Genomic_DNA"/>
</dbReference>
<dbReference type="RefSeq" id="XP_056483517.1">
    <property type="nucleotide sequence ID" value="XM_056632897.1"/>
</dbReference>
<dbReference type="PANTHER" id="PTHR31465:SF27">
    <property type="entry name" value="DOMAIN PROTEIN, PUTATIVE (AFU_ORTHOLOGUE AFUA_3G01030)-RELATED"/>
    <property type="match status" value="1"/>
</dbReference>
<protein>
    <submittedName>
        <fullName evidence="6">RTA1 like protein</fullName>
    </submittedName>
</protein>
<accession>A0A9W9VM97</accession>
<dbReference type="OrthoDB" id="3358017at2759"/>
<dbReference type="Proteomes" id="UP001147747">
    <property type="component" value="Unassembled WGS sequence"/>
</dbReference>
<evidence type="ECO:0000313" key="6">
    <source>
        <dbReference type="EMBL" id="KAJ5385719.1"/>
    </source>
</evidence>
<keyword evidence="3 5" id="KW-1133">Transmembrane helix</keyword>
<gene>
    <name evidence="6" type="ORF">N7509_008260</name>
</gene>
<feature type="transmembrane region" description="Helical" evidence="5">
    <location>
        <begin position="20"/>
        <end position="39"/>
    </location>
</feature>
<feature type="transmembrane region" description="Helical" evidence="5">
    <location>
        <begin position="136"/>
        <end position="159"/>
    </location>
</feature>
<evidence type="ECO:0000313" key="7">
    <source>
        <dbReference type="Proteomes" id="UP001147747"/>
    </source>
</evidence>